<sequence length="528" mass="59077">MKRFWIVLAGALAALSAAADVKLPALFSNGMVLQRETIAPMWGWAEPGEKITVSTTWGAKAAATAEKDGTWQVALKTPVAGGPFDITVQGNNTETLTNVLSGEVWLCTGQSNMDCELKFFTKDAKEEKYQPLVDYIRNEIKTANDPLLRHIAVPRNPSFYEKVSDFKGRWVSVNPEESSGITATGYFFGRELRRELGVPVGLVECTWGGTRIQAWISPDVYRADPEKAAYYESEAAALKKRSSTWNAETAEQVYQEALAKWEASDKKDKRPKKPIDPVKTPYLPVTLHNGMVSAVVPYAIKGAIWYQGESNSRYMTDSYEDYFTTLIQSWREEWGRGDFPFYWAQLANWDGRDAWMDRLGWVKVCDQQRRTLKLPNTGMAVLNDIGEAQDVHPHNKMDAGKRLALWALANDYGIKVPAYSGPLYKSHTIKKGTVLVTFDHAGSGLMTGHKNLLDDAEEVNEPLQFFEITGADHDWKRAEARIVSADTIDVSHPDIPDPVAVRYAWSIYPEGANLYNKEGLPASVFTTE</sequence>
<evidence type="ECO:0000256" key="2">
    <source>
        <dbReference type="SAM" id="SignalP"/>
    </source>
</evidence>
<dbReference type="GO" id="GO:0001681">
    <property type="term" value="F:sialate O-acetylesterase activity"/>
    <property type="evidence" value="ECO:0007669"/>
    <property type="project" value="InterPro"/>
</dbReference>
<keyword evidence="1" id="KW-0378">Hydrolase</keyword>
<dbReference type="AlphaFoldDB" id="A0A6C2UF24"/>
<dbReference type="InterPro" id="IPR013783">
    <property type="entry name" value="Ig-like_fold"/>
</dbReference>
<dbReference type="PANTHER" id="PTHR22901:SF0">
    <property type="entry name" value="SIALATE O-ACETYLESTERASE"/>
    <property type="match status" value="1"/>
</dbReference>
<accession>A0A6C2UF24</accession>
<dbReference type="GO" id="GO:0005975">
    <property type="term" value="P:carbohydrate metabolic process"/>
    <property type="evidence" value="ECO:0007669"/>
    <property type="project" value="TreeGrafter"/>
</dbReference>
<dbReference type="Proteomes" id="UP000346198">
    <property type="component" value="Unassembled WGS sequence"/>
</dbReference>
<feature type="signal peptide" evidence="2">
    <location>
        <begin position="1"/>
        <end position="19"/>
    </location>
</feature>
<dbReference type="InterPro" id="IPR005181">
    <property type="entry name" value="SASA"/>
</dbReference>
<gene>
    <name evidence="4" type="ORF">SCARR_00572</name>
</gene>
<keyword evidence="5" id="KW-1185">Reference proteome</keyword>
<feature type="chain" id="PRO_5025463429" description="Sialate O-acetylesterase domain-containing protein" evidence="2">
    <location>
        <begin position="20"/>
        <end position="528"/>
    </location>
</feature>
<feature type="domain" description="Sialate O-acetylesterase" evidence="3">
    <location>
        <begin position="299"/>
        <end position="402"/>
    </location>
</feature>
<evidence type="ECO:0000313" key="4">
    <source>
        <dbReference type="EMBL" id="VGO18519.1"/>
    </source>
</evidence>
<keyword evidence="2" id="KW-0732">Signal</keyword>
<dbReference type="InterPro" id="IPR039329">
    <property type="entry name" value="SIAE"/>
</dbReference>
<dbReference type="Pfam" id="PF03629">
    <property type="entry name" value="SASA"/>
    <property type="match status" value="2"/>
</dbReference>
<evidence type="ECO:0000259" key="3">
    <source>
        <dbReference type="Pfam" id="PF03629"/>
    </source>
</evidence>
<dbReference type="EMBL" id="CAAHFH010000001">
    <property type="protein sequence ID" value="VGO18519.1"/>
    <property type="molecule type" value="Genomic_DNA"/>
</dbReference>
<dbReference type="Gene3D" id="3.40.50.1110">
    <property type="entry name" value="SGNH hydrolase"/>
    <property type="match status" value="1"/>
</dbReference>
<organism evidence="4 5">
    <name type="scientific">Pontiella sulfatireligans</name>
    <dbReference type="NCBI Taxonomy" id="2750658"/>
    <lineage>
        <taxon>Bacteria</taxon>
        <taxon>Pseudomonadati</taxon>
        <taxon>Kiritimatiellota</taxon>
        <taxon>Kiritimatiellia</taxon>
        <taxon>Kiritimatiellales</taxon>
        <taxon>Pontiellaceae</taxon>
        <taxon>Pontiella</taxon>
    </lineage>
</organism>
<dbReference type="Gene3D" id="2.60.40.10">
    <property type="entry name" value="Immunoglobulins"/>
    <property type="match status" value="1"/>
</dbReference>
<proteinExistence type="predicted"/>
<dbReference type="RefSeq" id="WP_136059993.1">
    <property type="nucleotide sequence ID" value="NZ_CAAHFH010000001.1"/>
</dbReference>
<dbReference type="PANTHER" id="PTHR22901">
    <property type="entry name" value="SIALATE O-ACETYLESTERASE"/>
    <property type="match status" value="1"/>
</dbReference>
<reference evidence="4 5" key="1">
    <citation type="submission" date="2019-04" db="EMBL/GenBank/DDBJ databases">
        <authorList>
            <person name="Van Vliet M D."/>
        </authorList>
    </citation>
    <scope>NUCLEOTIDE SEQUENCE [LARGE SCALE GENOMIC DNA]</scope>
    <source>
        <strain evidence="4 5">F21</strain>
    </source>
</reference>
<name>A0A6C2UF24_9BACT</name>
<dbReference type="InterPro" id="IPR036514">
    <property type="entry name" value="SGNH_hydro_sf"/>
</dbReference>
<protein>
    <recommendedName>
        <fullName evidence="3">Sialate O-acetylesterase domain-containing protein</fullName>
    </recommendedName>
</protein>
<evidence type="ECO:0000256" key="1">
    <source>
        <dbReference type="ARBA" id="ARBA00022801"/>
    </source>
</evidence>
<evidence type="ECO:0000313" key="5">
    <source>
        <dbReference type="Proteomes" id="UP000346198"/>
    </source>
</evidence>
<feature type="domain" description="Sialate O-acetylesterase" evidence="3">
    <location>
        <begin position="103"/>
        <end position="221"/>
    </location>
</feature>
<dbReference type="SUPFAM" id="SSF52266">
    <property type="entry name" value="SGNH hydrolase"/>
    <property type="match status" value="1"/>
</dbReference>